<comment type="caution">
    <text evidence="1">The sequence shown here is derived from an EMBL/GenBank/DDBJ whole genome shotgun (WGS) entry which is preliminary data.</text>
</comment>
<reference evidence="1" key="1">
    <citation type="submission" date="2023-04" db="EMBL/GenBank/DDBJ databases">
        <title>Candida boidinii NBRC 1967.</title>
        <authorList>
            <person name="Ichikawa N."/>
            <person name="Sato H."/>
            <person name="Tonouchi N."/>
        </authorList>
    </citation>
    <scope>NUCLEOTIDE SEQUENCE</scope>
    <source>
        <strain evidence="1">NBRC 1967</strain>
    </source>
</reference>
<sequence>MVSEAEKYKDEDEKEANRIAAKNGLESYAYSVKNSTSEKAFEEKVDAADRETLTKACEEAISWLDSNQSATQEEYDDKKKELESTINPIMRKFYEAGGAPGGAPGGDGAPGGFPGAGSAPSNDGPQVEEVD</sequence>
<accession>A0ACB5TJ92</accession>
<name>A0ACB5TJ92_CANBO</name>
<proteinExistence type="predicted"/>
<dbReference type="Proteomes" id="UP001165101">
    <property type="component" value="Unassembled WGS sequence"/>
</dbReference>
<keyword evidence="2" id="KW-1185">Reference proteome</keyword>
<evidence type="ECO:0000313" key="1">
    <source>
        <dbReference type="EMBL" id="GME89285.1"/>
    </source>
</evidence>
<organism evidence="1 2">
    <name type="scientific">Candida boidinii</name>
    <name type="common">Yeast</name>
    <dbReference type="NCBI Taxonomy" id="5477"/>
    <lineage>
        <taxon>Eukaryota</taxon>
        <taxon>Fungi</taxon>
        <taxon>Dikarya</taxon>
        <taxon>Ascomycota</taxon>
        <taxon>Saccharomycotina</taxon>
        <taxon>Pichiomycetes</taxon>
        <taxon>Pichiales</taxon>
        <taxon>Pichiaceae</taxon>
        <taxon>Ogataea</taxon>
        <taxon>Ogataea/Candida clade</taxon>
    </lineage>
</organism>
<protein>
    <submittedName>
        <fullName evidence="1">Unnamed protein product</fullName>
    </submittedName>
</protein>
<evidence type="ECO:0000313" key="2">
    <source>
        <dbReference type="Proteomes" id="UP001165101"/>
    </source>
</evidence>
<gene>
    <name evidence="1" type="ORF">Cboi01_000133500</name>
</gene>
<dbReference type="EMBL" id="BSXV01000482">
    <property type="protein sequence ID" value="GME89285.1"/>
    <property type="molecule type" value="Genomic_DNA"/>
</dbReference>